<feature type="chain" id="PRO_5005502893" evidence="2">
    <location>
        <begin position="21"/>
        <end position="318"/>
    </location>
</feature>
<sequence length="318" mass="36027">MMFFNCSASFVAYALLSTFATITEKERDAVRFILELIPCYDEATGKLRMTFDAHVLSQIYLAELRVMAGRHSYIHEGSLEEAPQARALLSVIVMPLIRHLCAEEYECLLESMEEAYFLLSRPVDVLDELVIMWRIRNSKIVTDWRSHPTGELENYEFGVELPDKTLLEDLLTPLPYPTKPKPCSSIVVVHTYDPAELGLAEYGARLIDSDEVTALPRSECVKELELKEKAAKTGSNIFAIPFLGSSRGSSDSRSEYSYSSRSSGLSWISCDEFQGPMDDLQGNQSACAPSHNTDRDVQEKVSKRKRLSRYVKKLFRRV</sequence>
<evidence type="ECO:0000256" key="2">
    <source>
        <dbReference type="SAM" id="SignalP"/>
    </source>
</evidence>
<dbReference type="Proteomes" id="UP000044841">
    <property type="component" value="Unassembled WGS sequence"/>
</dbReference>
<organism evidence="3 4">
    <name type="scientific">Rhizoctonia solani</name>
    <dbReference type="NCBI Taxonomy" id="456999"/>
    <lineage>
        <taxon>Eukaryota</taxon>
        <taxon>Fungi</taxon>
        <taxon>Dikarya</taxon>
        <taxon>Basidiomycota</taxon>
        <taxon>Agaricomycotina</taxon>
        <taxon>Agaricomycetes</taxon>
        <taxon>Cantharellales</taxon>
        <taxon>Ceratobasidiaceae</taxon>
        <taxon>Rhizoctonia</taxon>
    </lineage>
</organism>
<feature type="signal peptide" evidence="2">
    <location>
        <begin position="1"/>
        <end position="20"/>
    </location>
</feature>
<evidence type="ECO:0000313" key="4">
    <source>
        <dbReference type="Proteomes" id="UP000044841"/>
    </source>
</evidence>
<accession>A0A0K6GA46</accession>
<protein>
    <submittedName>
        <fullName evidence="3">Uncharacterized protein</fullName>
    </submittedName>
</protein>
<feature type="compositionally biased region" description="Polar residues" evidence="1">
    <location>
        <begin position="281"/>
        <end position="291"/>
    </location>
</feature>
<feature type="region of interest" description="Disordered" evidence="1">
    <location>
        <begin position="279"/>
        <end position="304"/>
    </location>
</feature>
<name>A0A0K6GA46_9AGAM</name>
<gene>
    <name evidence="3" type="ORF">RSOLAG22IIIB_11772</name>
</gene>
<proteinExistence type="predicted"/>
<feature type="compositionally biased region" description="Basic and acidic residues" evidence="1">
    <location>
        <begin position="292"/>
        <end position="301"/>
    </location>
</feature>
<dbReference type="AlphaFoldDB" id="A0A0K6GA46"/>
<reference evidence="3 4" key="1">
    <citation type="submission" date="2015-07" db="EMBL/GenBank/DDBJ databases">
        <authorList>
            <person name="Noorani M."/>
        </authorList>
    </citation>
    <scope>NUCLEOTIDE SEQUENCE [LARGE SCALE GENOMIC DNA]</scope>
    <source>
        <strain evidence="3">BBA 69670</strain>
    </source>
</reference>
<dbReference type="EMBL" id="CYGV01001555">
    <property type="protein sequence ID" value="CUA75472.1"/>
    <property type="molecule type" value="Genomic_DNA"/>
</dbReference>
<evidence type="ECO:0000256" key="1">
    <source>
        <dbReference type="SAM" id="MobiDB-lite"/>
    </source>
</evidence>
<keyword evidence="2" id="KW-0732">Signal</keyword>
<keyword evidence="4" id="KW-1185">Reference proteome</keyword>
<evidence type="ECO:0000313" key="3">
    <source>
        <dbReference type="EMBL" id="CUA75472.1"/>
    </source>
</evidence>